<accession>A0A3E2GYE5</accession>
<dbReference type="EMBL" id="NCSJ02000282">
    <property type="protein sequence ID" value="RFU26139.1"/>
    <property type="molecule type" value="Genomic_DNA"/>
</dbReference>
<feature type="non-terminal residue" evidence="4">
    <location>
        <position position="604"/>
    </location>
</feature>
<dbReference type="InterPro" id="IPR052761">
    <property type="entry name" value="Fungal_Detox/Toxin_TFs"/>
</dbReference>
<evidence type="ECO:0000313" key="5">
    <source>
        <dbReference type="Proteomes" id="UP000258309"/>
    </source>
</evidence>
<feature type="non-terminal residue" evidence="4">
    <location>
        <position position="1"/>
    </location>
</feature>
<reference evidence="4 5" key="1">
    <citation type="submission" date="2018-05" db="EMBL/GenBank/DDBJ databases">
        <title>Draft genome sequence of Scytalidium lignicola DSM 105466, a ubiquitous saprotrophic fungus.</title>
        <authorList>
            <person name="Buettner E."/>
            <person name="Gebauer A.M."/>
            <person name="Hofrichter M."/>
            <person name="Liers C."/>
            <person name="Kellner H."/>
        </authorList>
    </citation>
    <scope>NUCLEOTIDE SEQUENCE [LARGE SCALE GENOMIC DNA]</scope>
    <source>
        <strain evidence="4 5">DSM 105466</strain>
    </source>
</reference>
<feature type="compositionally biased region" description="Polar residues" evidence="2">
    <location>
        <begin position="72"/>
        <end position="83"/>
    </location>
</feature>
<dbReference type="Proteomes" id="UP000258309">
    <property type="component" value="Unassembled WGS sequence"/>
</dbReference>
<dbReference type="GO" id="GO:0003677">
    <property type="term" value="F:DNA binding"/>
    <property type="evidence" value="ECO:0007669"/>
    <property type="project" value="InterPro"/>
</dbReference>
<dbReference type="InterPro" id="IPR007219">
    <property type="entry name" value="XnlR_reg_dom"/>
</dbReference>
<evidence type="ECO:0000313" key="4">
    <source>
        <dbReference type="EMBL" id="RFU26139.1"/>
    </source>
</evidence>
<dbReference type="CDD" id="cd12148">
    <property type="entry name" value="fungal_TF_MHR"/>
    <property type="match status" value="1"/>
</dbReference>
<dbReference type="PANTHER" id="PTHR47425:SF3">
    <property type="entry name" value="ZN(II)2CYS6 TRANSCRIPTION FACTOR (EUROFUNG)"/>
    <property type="match status" value="1"/>
</dbReference>
<dbReference type="PANTHER" id="PTHR47425">
    <property type="entry name" value="FARB-RELATED"/>
    <property type="match status" value="1"/>
</dbReference>
<proteinExistence type="predicted"/>
<feature type="compositionally biased region" description="Basic and acidic residues" evidence="2">
    <location>
        <begin position="7"/>
        <end position="22"/>
    </location>
</feature>
<organism evidence="4 5">
    <name type="scientific">Scytalidium lignicola</name>
    <name type="common">Hyphomycete</name>
    <dbReference type="NCBI Taxonomy" id="5539"/>
    <lineage>
        <taxon>Eukaryota</taxon>
        <taxon>Fungi</taxon>
        <taxon>Dikarya</taxon>
        <taxon>Ascomycota</taxon>
        <taxon>Pezizomycotina</taxon>
        <taxon>Leotiomycetes</taxon>
        <taxon>Leotiomycetes incertae sedis</taxon>
        <taxon>Scytalidium</taxon>
    </lineage>
</organism>
<sequence length="604" mass="69498">MNPLPGRECRAMAPRLREERKEPVNIAGIQLYTDWARVQVPREQKKKYRQNKDMPPQRSANDESDATDERSSLSPRQANPNSKYNLLNDAAIEGLLPEWDLRTLCTITSLPPVDERSNERLPQYISPFPGHILEDDIMYLDVKGVFDIPPPATRNKFLRSYILWVHPMCPVIDLHQFLSSIIDGNDQKKISLLLFHAVIFAASAFVEIECLKSLGFSSRLEARRTYFQRARLLYDFDADDVRFSVVQASILMSYWYESEDNQKDTWFWSSLSFSMAQALGFPTVANDKLLTIDPTSDYQNNRLWKRILWSSFCRRAISALGMRRHLKRDMVESDLPGLSIDDFDLEPLPTHLVDELGDCSCLGTREYYKEIAIMCLAQTTLCQHLTQILERQYSDEARRGSSIETTMTLTPIVSPWERIAQYDGILSTWLTSLPSWLVYDTVVDDGLNNNRVIRLHAAFLKLLYFTALITLHRPNARLPPSRQNSNGIDSPTLSWYKTEIATEEITKITTWLQRFGLTRFLPLTAVTALLTAAFCSLQQTTAEDDRLRISSGTRFHYCTIVLQSLKEVHIAADIMLSILRKSITRTEFRWCRQYLNEVGSPITI</sequence>
<feature type="region of interest" description="Disordered" evidence="2">
    <location>
        <begin position="40"/>
        <end position="83"/>
    </location>
</feature>
<evidence type="ECO:0000259" key="3">
    <source>
        <dbReference type="Pfam" id="PF04082"/>
    </source>
</evidence>
<dbReference type="STRING" id="5539.A0A3E2GYE5"/>
<evidence type="ECO:0000256" key="2">
    <source>
        <dbReference type="SAM" id="MobiDB-lite"/>
    </source>
</evidence>
<evidence type="ECO:0000256" key="1">
    <source>
        <dbReference type="ARBA" id="ARBA00023242"/>
    </source>
</evidence>
<dbReference type="GO" id="GO:0008270">
    <property type="term" value="F:zinc ion binding"/>
    <property type="evidence" value="ECO:0007669"/>
    <property type="project" value="InterPro"/>
</dbReference>
<comment type="caution">
    <text evidence="4">The sequence shown here is derived from an EMBL/GenBank/DDBJ whole genome shotgun (WGS) entry which is preliminary data.</text>
</comment>
<dbReference type="Pfam" id="PF04082">
    <property type="entry name" value="Fungal_trans"/>
    <property type="match status" value="1"/>
</dbReference>
<feature type="domain" description="Xylanolytic transcriptional activator regulatory" evidence="3">
    <location>
        <begin position="158"/>
        <end position="337"/>
    </location>
</feature>
<dbReference type="AlphaFoldDB" id="A0A3E2GYE5"/>
<keyword evidence="5" id="KW-1185">Reference proteome</keyword>
<name>A0A3E2GYE5_SCYLI</name>
<protein>
    <recommendedName>
        <fullName evidence="3">Xylanolytic transcriptional activator regulatory domain-containing protein</fullName>
    </recommendedName>
</protein>
<dbReference type="GO" id="GO:0006351">
    <property type="term" value="P:DNA-templated transcription"/>
    <property type="evidence" value="ECO:0007669"/>
    <property type="project" value="InterPro"/>
</dbReference>
<dbReference type="OrthoDB" id="4451586at2759"/>
<gene>
    <name evidence="4" type="ORF">B7463_g10205</name>
</gene>
<keyword evidence="1" id="KW-0539">Nucleus</keyword>
<feature type="region of interest" description="Disordered" evidence="2">
    <location>
        <begin position="1"/>
        <end position="22"/>
    </location>
</feature>